<feature type="compositionally biased region" description="Basic and acidic residues" evidence="1">
    <location>
        <begin position="70"/>
        <end position="95"/>
    </location>
</feature>
<dbReference type="Proteomes" id="UP000752696">
    <property type="component" value="Unassembled WGS sequence"/>
</dbReference>
<sequence length="110" mass="12704">MSVNNWETRLVGWRPWTRLDGPAVRLRHWLFRGRGSSAGVQLVCTGNRTALGVGVEGGSGVKHLRKKGTKGKESDERREDRVKEKKILQVKIKDSNKKRKKEKKKRIENW</sequence>
<organism evidence="2 3">
    <name type="scientific">Heterotrigona itama</name>
    <dbReference type="NCBI Taxonomy" id="395501"/>
    <lineage>
        <taxon>Eukaryota</taxon>
        <taxon>Metazoa</taxon>
        <taxon>Ecdysozoa</taxon>
        <taxon>Arthropoda</taxon>
        <taxon>Hexapoda</taxon>
        <taxon>Insecta</taxon>
        <taxon>Pterygota</taxon>
        <taxon>Neoptera</taxon>
        <taxon>Endopterygota</taxon>
        <taxon>Hymenoptera</taxon>
        <taxon>Apocrita</taxon>
        <taxon>Aculeata</taxon>
        <taxon>Apoidea</taxon>
        <taxon>Anthophila</taxon>
        <taxon>Apidae</taxon>
        <taxon>Heterotrigona</taxon>
    </lineage>
</organism>
<evidence type="ECO:0000313" key="2">
    <source>
        <dbReference type="EMBL" id="CAD1473431.1"/>
    </source>
</evidence>
<reference evidence="2" key="1">
    <citation type="submission" date="2020-07" db="EMBL/GenBank/DDBJ databases">
        <authorList>
            <person name="Nazaruddin N."/>
        </authorList>
    </citation>
    <scope>NUCLEOTIDE SEQUENCE</scope>
</reference>
<evidence type="ECO:0000313" key="3">
    <source>
        <dbReference type="Proteomes" id="UP000752696"/>
    </source>
</evidence>
<evidence type="ECO:0000256" key="1">
    <source>
        <dbReference type="SAM" id="MobiDB-lite"/>
    </source>
</evidence>
<accession>A0A6V7H1Y9</accession>
<gene>
    <name evidence="2" type="ORF">MHI_LOCUS377169</name>
</gene>
<dbReference type="AlphaFoldDB" id="A0A6V7H1Y9"/>
<name>A0A6V7H1Y9_9HYME</name>
<feature type="region of interest" description="Disordered" evidence="1">
    <location>
        <begin position="55"/>
        <end position="110"/>
    </location>
</feature>
<keyword evidence="3" id="KW-1185">Reference proteome</keyword>
<dbReference type="EMBL" id="CAJDYZ010006490">
    <property type="protein sequence ID" value="CAD1473431.1"/>
    <property type="molecule type" value="Genomic_DNA"/>
</dbReference>
<protein>
    <submittedName>
        <fullName evidence="2">Uncharacterized protein</fullName>
    </submittedName>
</protein>
<proteinExistence type="predicted"/>
<comment type="caution">
    <text evidence="2">The sequence shown here is derived from an EMBL/GenBank/DDBJ whole genome shotgun (WGS) entry which is preliminary data.</text>
</comment>